<keyword evidence="2" id="KW-0813">Transport</keyword>
<feature type="coiled-coil region" evidence="8">
    <location>
        <begin position="115"/>
        <end position="142"/>
    </location>
</feature>
<dbReference type="EMBL" id="KZ989148">
    <property type="protein sequence ID" value="RKP27816.1"/>
    <property type="molecule type" value="Genomic_DNA"/>
</dbReference>
<dbReference type="Proteomes" id="UP000278143">
    <property type="component" value="Unassembled WGS sequence"/>
</dbReference>
<proteinExistence type="predicted"/>
<comment type="subcellular location">
    <subcellularLocation>
        <location evidence="1">Nucleus</location>
        <location evidence="1">Nuclear pore complex</location>
    </subcellularLocation>
</comment>
<feature type="region of interest" description="Disordered" evidence="9">
    <location>
        <begin position="385"/>
        <end position="427"/>
    </location>
</feature>
<accession>A0A4P9Z5H3</accession>
<evidence type="ECO:0000313" key="11">
    <source>
        <dbReference type="Proteomes" id="UP000278143"/>
    </source>
</evidence>
<dbReference type="GO" id="GO:0051028">
    <property type="term" value="P:mRNA transport"/>
    <property type="evidence" value="ECO:0007669"/>
    <property type="project" value="UniProtKB-KW"/>
</dbReference>
<organism evidence="10 11">
    <name type="scientific">Syncephalis pseudoplumigaleata</name>
    <dbReference type="NCBI Taxonomy" id="1712513"/>
    <lineage>
        <taxon>Eukaryota</taxon>
        <taxon>Fungi</taxon>
        <taxon>Fungi incertae sedis</taxon>
        <taxon>Zoopagomycota</taxon>
        <taxon>Zoopagomycotina</taxon>
        <taxon>Zoopagomycetes</taxon>
        <taxon>Zoopagales</taxon>
        <taxon>Piptocephalidaceae</taxon>
        <taxon>Syncephalis</taxon>
    </lineage>
</organism>
<keyword evidence="8" id="KW-0175">Coiled coil</keyword>
<name>A0A4P9Z5H3_9FUNG</name>
<dbReference type="GO" id="GO:0005643">
    <property type="term" value="C:nuclear pore"/>
    <property type="evidence" value="ECO:0007669"/>
    <property type="project" value="UniProtKB-SubCell"/>
</dbReference>
<keyword evidence="4" id="KW-0653">Protein transport</keyword>
<dbReference type="Gene3D" id="6.10.140.1350">
    <property type="match status" value="1"/>
</dbReference>
<evidence type="ECO:0000256" key="8">
    <source>
        <dbReference type="SAM" id="Coils"/>
    </source>
</evidence>
<evidence type="ECO:0000256" key="1">
    <source>
        <dbReference type="ARBA" id="ARBA00004567"/>
    </source>
</evidence>
<evidence type="ECO:0000256" key="3">
    <source>
        <dbReference type="ARBA" id="ARBA00022816"/>
    </source>
</evidence>
<dbReference type="GO" id="GO:0015031">
    <property type="term" value="P:protein transport"/>
    <property type="evidence" value="ECO:0007669"/>
    <property type="project" value="UniProtKB-KW"/>
</dbReference>
<keyword evidence="5" id="KW-0811">Translocation</keyword>
<gene>
    <name evidence="10" type="ORF">SYNPS1DRAFT_26548</name>
</gene>
<evidence type="ECO:0000256" key="5">
    <source>
        <dbReference type="ARBA" id="ARBA00023010"/>
    </source>
</evidence>
<dbReference type="Pfam" id="PF15967">
    <property type="entry name" value="Nucleoporin_FG2"/>
    <property type="match status" value="1"/>
</dbReference>
<protein>
    <recommendedName>
        <fullName evidence="12">Nucleoporin p58/p45</fullName>
    </recommendedName>
</protein>
<keyword evidence="11" id="KW-1185">Reference proteome</keyword>
<dbReference type="GO" id="GO:0008139">
    <property type="term" value="F:nuclear localization sequence binding"/>
    <property type="evidence" value="ECO:0007669"/>
    <property type="project" value="InterPro"/>
</dbReference>
<evidence type="ECO:0000256" key="7">
    <source>
        <dbReference type="ARBA" id="ARBA00023242"/>
    </source>
</evidence>
<evidence type="ECO:0000313" key="10">
    <source>
        <dbReference type="EMBL" id="RKP27816.1"/>
    </source>
</evidence>
<evidence type="ECO:0008006" key="12">
    <source>
        <dbReference type="Google" id="ProtNLM"/>
    </source>
</evidence>
<dbReference type="PANTHER" id="PTHR13437:SF2">
    <property type="entry name" value="NUCLEOPORIN P58_P45"/>
    <property type="match status" value="1"/>
</dbReference>
<keyword evidence="3" id="KW-0509">mRNA transport</keyword>
<evidence type="ECO:0000256" key="4">
    <source>
        <dbReference type="ARBA" id="ARBA00022927"/>
    </source>
</evidence>
<sequence>MQFEGLPAETQRLLLTLDTHIRAQLRAADLFDPAPVIDDALRVQKTAKELQHAVASVDTGLARDESLIDAVKRDVHRSFRAAEKGARSYEAYKQPSQTNVQSYANVTQDYFLELAAQMESRADQYQQEVEKIERHVTLTVREPTTSPQALSDVIRHQHAGLMSQAARVARLHEEVVRSRARYKDWRRRNYGDERDPFVKRQRRTHGLAEHRLDDKEAEAGKSELRTIAESTLQPTAPQLQAQPQQAGMGASTMGTKGFGGFGMGTASNAATAGGGGFGTTANKSLFGGFGTSTAGTATSTAAPAATGFGAGGFGGGVATSAPTFGFGATAPSTTTMTAKPAFGFGGASTFGATGAAAPATSTATSGGFGGFGAAAAPAANNWATSAAGNPTSSAGNAFAPPPVSTWPAGTGWGSGAQDSSKRLFSGN</sequence>
<dbReference type="GO" id="GO:0017056">
    <property type="term" value="F:structural constituent of nuclear pore"/>
    <property type="evidence" value="ECO:0007669"/>
    <property type="project" value="InterPro"/>
</dbReference>
<reference evidence="11" key="1">
    <citation type="journal article" date="2018" name="Nat. Microbiol.">
        <title>Leveraging single-cell genomics to expand the fungal tree of life.</title>
        <authorList>
            <person name="Ahrendt S.R."/>
            <person name="Quandt C.A."/>
            <person name="Ciobanu D."/>
            <person name="Clum A."/>
            <person name="Salamov A."/>
            <person name="Andreopoulos B."/>
            <person name="Cheng J.F."/>
            <person name="Woyke T."/>
            <person name="Pelin A."/>
            <person name="Henrissat B."/>
            <person name="Reynolds N.K."/>
            <person name="Benny G.L."/>
            <person name="Smith M.E."/>
            <person name="James T.Y."/>
            <person name="Grigoriev I.V."/>
        </authorList>
    </citation>
    <scope>NUCLEOTIDE SEQUENCE [LARGE SCALE GENOMIC DNA]</scope>
    <source>
        <strain evidence="11">Benny S71-1</strain>
    </source>
</reference>
<keyword evidence="7" id="KW-0539">Nucleus</keyword>
<keyword evidence="6" id="KW-0906">Nuclear pore complex</keyword>
<dbReference type="PANTHER" id="PTHR13437">
    <property type="entry name" value="NUCLEOPORIN P58/P45 NUCLEOPORIN-LIKE PROTEIN 1"/>
    <property type="match status" value="1"/>
</dbReference>
<dbReference type="InterPro" id="IPR024882">
    <property type="entry name" value="NUP58/p45/49"/>
</dbReference>
<evidence type="ECO:0000256" key="2">
    <source>
        <dbReference type="ARBA" id="ARBA00022448"/>
    </source>
</evidence>
<evidence type="ECO:0000256" key="6">
    <source>
        <dbReference type="ARBA" id="ARBA00023132"/>
    </source>
</evidence>
<dbReference type="AlphaFoldDB" id="A0A4P9Z5H3"/>
<evidence type="ECO:0000256" key="9">
    <source>
        <dbReference type="SAM" id="MobiDB-lite"/>
    </source>
</evidence>
<dbReference type="OrthoDB" id="2538017at2759"/>